<gene>
    <name evidence="2" type="ORF">E4N86_01040</name>
</gene>
<dbReference type="Proteomes" id="UP001056981">
    <property type="component" value="Chromosome"/>
</dbReference>
<protein>
    <recommendedName>
        <fullName evidence="4">Major outer sheath protein</fullName>
    </recommendedName>
</protein>
<evidence type="ECO:0000256" key="1">
    <source>
        <dbReference type="SAM" id="SignalP"/>
    </source>
</evidence>
<feature type="signal peptide" evidence="1">
    <location>
        <begin position="1"/>
        <end position="22"/>
    </location>
</feature>
<keyword evidence="1" id="KW-0732">Signal</keyword>
<sequence>MKIQKKLFVFAVLLMAASLVFAQTSMTSHSTQELFGTDVDDFMNVNEWQNVQPKNIFGFLGYGKTGKGSINLGLAHQFKAFYLGTYFEGQVNSWISKKETSGNTETSTSTQHKSNGKLLFGFGNIGVMTDMSYQPKANNKVTWTEATKTKQTDNLFKLDFNLIAGMNLNLNNKLFKISAKLGLESDIDKKTTKKDSKLTKFTDGSKYDLVINAGLSHDLSSKDGLTHTVLADLDTRWGIWPTKRDEEVLGGVTTTNYKYGELKDIITLTPKYQIAYEPEGKFAFKAEAALGIGFDFDNEYNYTRRVVSSGGDTKAYNIARKYKTTLSLKPALKTAFTYAPVSKFKLNFGLGFNVPSNNWVFNKTETRDIGNGNVTKTDKDNTFTFNTNDGKFTASSGFTWLITENVTFDANWDIVDHLLKTFSTDLTEGDGKNFWETVNKLVVHNIKFALSVKF</sequence>
<reference evidence="2" key="1">
    <citation type="submission" date="2020-04" db="EMBL/GenBank/DDBJ databases">
        <title>Comparative genomics of oral phylogroup-2 Treponema strains.</title>
        <authorList>
            <person name="Zeng H."/>
            <person name="Chan Y.K."/>
            <person name="Watt R.M."/>
        </authorList>
    </citation>
    <scope>NUCLEOTIDE SEQUENCE</scope>
    <source>
        <strain evidence="2">OMZ 905</strain>
    </source>
</reference>
<accession>A0A9Q9BHY6</accession>
<dbReference type="RefSeq" id="WP_253716747.1">
    <property type="nucleotide sequence ID" value="NZ_CP051522.1"/>
</dbReference>
<dbReference type="AlphaFoldDB" id="A0A9Q9BHY6"/>
<name>A0A9Q9BHY6_TREDN</name>
<dbReference type="EMBL" id="CP051635">
    <property type="protein sequence ID" value="UTC99366.1"/>
    <property type="molecule type" value="Genomic_DNA"/>
</dbReference>
<evidence type="ECO:0000313" key="2">
    <source>
        <dbReference type="EMBL" id="UTC99366.1"/>
    </source>
</evidence>
<organism evidence="2 3">
    <name type="scientific">Treponema denticola</name>
    <dbReference type="NCBI Taxonomy" id="158"/>
    <lineage>
        <taxon>Bacteria</taxon>
        <taxon>Pseudomonadati</taxon>
        <taxon>Spirochaetota</taxon>
        <taxon>Spirochaetia</taxon>
        <taxon>Spirochaetales</taxon>
        <taxon>Treponemataceae</taxon>
        <taxon>Treponema</taxon>
    </lineage>
</organism>
<evidence type="ECO:0000313" key="3">
    <source>
        <dbReference type="Proteomes" id="UP001056981"/>
    </source>
</evidence>
<feature type="chain" id="PRO_5040135201" description="Major outer sheath protein" evidence="1">
    <location>
        <begin position="23"/>
        <end position="454"/>
    </location>
</feature>
<proteinExistence type="predicted"/>
<evidence type="ECO:0008006" key="4">
    <source>
        <dbReference type="Google" id="ProtNLM"/>
    </source>
</evidence>